<dbReference type="GO" id="GO:0008820">
    <property type="term" value="F:cobinamide phosphate guanylyltransferase activity"/>
    <property type="evidence" value="ECO:0007669"/>
    <property type="project" value="UniProtKB-EC"/>
</dbReference>
<evidence type="ECO:0000256" key="10">
    <source>
        <dbReference type="ARBA" id="ARBA00022573"/>
    </source>
</evidence>
<evidence type="ECO:0000313" key="21">
    <source>
        <dbReference type="Proteomes" id="UP000334340"/>
    </source>
</evidence>
<dbReference type="EMBL" id="CABIKM010000011">
    <property type="protein sequence ID" value="VUZ84299.1"/>
    <property type="molecule type" value="Genomic_DNA"/>
</dbReference>
<dbReference type="PANTHER" id="PTHR34848">
    <property type="match status" value="1"/>
</dbReference>
<evidence type="ECO:0000256" key="15">
    <source>
        <dbReference type="ARBA" id="ARBA00023134"/>
    </source>
</evidence>
<comment type="catalytic activity">
    <reaction evidence="1">
        <text>adenosylcob(III)inamide + ATP = adenosylcob(III)inamide phosphate + ADP + H(+)</text>
        <dbReference type="Rhea" id="RHEA:15769"/>
        <dbReference type="ChEBI" id="CHEBI:2480"/>
        <dbReference type="ChEBI" id="CHEBI:15378"/>
        <dbReference type="ChEBI" id="CHEBI:30616"/>
        <dbReference type="ChEBI" id="CHEBI:58502"/>
        <dbReference type="ChEBI" id="CHEBI:456216"/>
        <dbReference type="EC" id="2.7.1.156"/>
    </reaction>
</comment>
<dbReference type="CDD" id="cd00544">
    <property type="entry name" value="CobU"/>
    <property type="match status" value="1"/>
</dbReference>
<dbReference type="EC" id="2.7.1.156" evidence="8"/>
<protein>
    <recommendedName>
        <fullName evidence="16">Adenosylcobinamide kinase</fullName>
        <ecNumber evidence="8">2.7.1.156</ecNumber>
        <ecNumber evidence="9">2.7.7.62</ecNumber>
    </recommendedName>
    <alternativeName>
        <fullName evidence="17">Adenosylcobinamide-phosphate guanylyltransferase</fullName>
    </alternativeName>
</protein>
<comment type="similarity">
    <text evidence="7">Belongs to the CobU/CobP family.</text>
</comment>
<dbReference type="EC" id="2.7.7.62" evidence="9"/>
<comment type="catalytic activity">
    <reaction evidence="2">
        <text>adenosylcob(III)inamide phosphate + GTP + H(+) = adenosylcob(III)inamide-GDP + diphosphate</text>
        <dbReference type="Rhea" id="RHEA:22712"/>
        <dbReference type="ChEBI" id="CHEBI:15378"/>
        <dbReference type="ChEBI" id="CHEBI:33019"/>
        <dbReference type="ChEBI" id="CHEBI:37565"/>
        <dbReference type="ChEBI" id="CHEBI:58502"/>
        <dbReference type="ChEBI" id="CHEBI:60487"/>
        <dbReference type="EC" id="2.7.7.62"/>
    </reaction>
</comment>
<organism evidence="20 21">
    <name type="scientific">Candidatus Methylomirabilis lanthanidiphila</name>
    <dbReference type="NCBI Taxonomy" id="2211376"/>
    <lineage>
        <taxon>Bacteria</taxon>
        <taxon>Candidatus Methylomirabilota</taxon>
        <taxon>Candidatus Methylomirabilia</taxon>
        <taxon>Candidatus Methylomirabilales</taxon>
        <taxon>Candidatus Methylomirabilaceae</taxon>
        <taxon>Candidatus Methylomirabilis</taxon>
    </lineage>
</organism>
<dbReference type="PIRSF" id="PIRSF006135">
    <property type="entry name" value="CobU"/>
    <property type="match status" value="1"/>
</dbReference>
<comment type="function">
    <text evidence="4">Catalyzes ATP-dependent phosphorylation of adenosylcobinamide and addition of GMP to adenosylcobinamide phosphate.</text>
</comment>
<evidence type="ECO:0000256" key="7">
    <source>
        <dbReference type="ARBA" id="ARBA00007490"/>
    </source>
</evidence>
<dbReference type="GO" id="GO:0009236">
    <property type="term" value="P:cobalamin biosynthetic process"/>
    <property type="evidence" value="ECO:0007669"/>
    <property type="project" value="UniProtKB-UniPathway"/>
</dbReference>
<comment type="catalytic activity">
    <reaction evidence="3">
        <text>adenosylcob(III)inamide + GTP = adenosylcob(III)inamide phosphate + GDP + H(+)</text>
        <dbReference type="Rhea" id="RHEA:15765"/>
        <dbReference type="ChEBI" id="CHEBI:2480"/>
        <dbReference type="ChEBI" id="CHEBI:15378"/>
        <dbReference type="ChEBI" id="CHEBI:37565"/>
        <dbReference type="ChEBI" id="CHEBI:58189"/>
        <dbReference type="ChEBI" id="CHEBI:58502"/>
        <dbReference type="EC" id="2.7.1.156"/>
    </reaction>
</comment>
<keyword evidence="11 20" id="KW-0808">Transferase</keyword>
<keyword evidence="10" id="KW-0169">Cobalamin biosynthesis</keyword>
<keyword evidence="13" id="KW-0418">Kinase</keyword>
<evidence type="ECO:0000256" key="2">
    <source>
        <dbReference type="ARBA" id="ARBA00000711"/>
    </source>
</evidence>
<gene>
    <name evidence="20" type="ORF">MELA_00670</name>
</gene>
<dbReference type="Proteomes" id="UP000334340">
    <property type="component" value="Unassembled WGS sequence"/>
</dbReference>
<evidence type="ECO:0000256" key="12">
    <source>
        <dbReference type="ARBA" id="ARBA00022741"/>
    </source>
</evidence>
<evidence type="ECO:0000256" key="13">
    <source>
        <dbReference type="ARBA" id="ARBA00022777"/>
    </source>
</evidence>
<keyword evidence="12 19" id="KW-0547">Nucleotide-binding</keyword>
<evidence type="ECO:0000256" key="4">
    <source>
        <dbReference type="ARBA" id="ARBA00003889"/>
    </source>
</evidence>
<dbReference type="GO" id="GO:0043752">
    <property type="term" value="F:adenosylcobinamide kinase activity"/>
    <property type="evidence" value="ECO:0007669"/>
    <property type="project" value="UniProtKB-EC"/>
</dbReference>
<feature type="binding site" evidence="19">
    <location>
        <position position="77"/>
    </location>
    <ligand>
        <name>GTP</name>
        <dbReference type="ChEBI" id="CHEBI:37565"/>
    </ligand>
</feature>
<dbReference type="Pfam" id="PF02283">
    <property type="entry name" value="CobU"/>
    <property type="match status" value="1"/>
</dbReference>
<evidence type="ECO:0000256" key="6">
    <source>
        <dbReference type="ARBA" id="ARBA00005159"/>
    </source>
</evidence>
<dbReference type="GO" id="GO:0005524">
    <property type="term" value="F:ATP binding"/>
    <property type="evidence" value="ECO:0007669"/>
    <property type="project" value="UniProtKB-KW"/>
</dbReference>
<evidence type="ECO:0000256" key="3">
    <source>
        <dbReference type="ARBA" id="ARBA00001522"/>
    </source>
</evidence>
<dbReference type="UniPathway" id="UPA00148">
    <property type="reaction ID" value="UER00236"/>
</dbReference>
<dbReference type="AlphaFoldDB" id="A0A564ZG54"/>
<comment type="pathway">
    <text evidence="6">Cofactor biosynthesis; adenosylcobalamin biosynthesis; adenosylcobalamin from cob(II)yrinate a,c-diamide: step 5/7.</text>
</comment>
<evidence type="ECO:0000256" key="11">
    <source>
        <dbReference type="ARBA" id="ARBA00022679"/>
    </source>
</evidence>
<proteinExistence type="inferred from homology"/>
<evidence type="ECO:0000256" key="8">
    <source>
        <dbReference type="ARBA" id="ARBA00012016"/>
    </source>
</evidence>
<feature type="binding site" evidence="19">
    <location>
        <begin position="66"/>
        <end position="69"/>
    </location>
    <ligand>
        <name>GTP</name>
        <dbReference type="ChEBI" id="CHEBI:37565"/>
    </ligand>
</feature>
<comment type="pathway">
    <text evidence="5">Cofactor biosynthesis; adenosylcobalamin biosynthesis; adenosylcobalamin from cob(II)yrinate a,c-diamide: step 6/7.</text>
</comment>
<evidence type="ECO:0000256" key="16">
    <source>
        <dbReference type="ARBA" id="ARBA00029570"/>
    </source>
</evidence>
<dbReference type="NCBIfam" id="NF004469">
    <property type="entry name" value="PRK05800.1"/>
    <property type="match status" value="1"/>
</dbReference>
<feature type="binding site" evidence="19">
    <location>
        <begin position="24"/>
        <end position="31"/>
    </location>
    <ligand>
        <name>GTP</name>
        <dbReference type="ChEBI" id="CHEBI:37565"/>
    </ligand>
</feature>
<evidence type="ECO:0000256" key="18">
    <source>
        <dbReference type="PIRSR" id="PIRSR006135-1"/>
    </source>
</evidence>
<sequence>MGRRGCGMPTTPATFRPHIVLVLGGAASGKSEFAERYAVSLGGSVCYVATAEPGDEEMRCRIERHKARRPPEWRTREVTRDLASHLTADSRSEIILVESLGMVLANHMAVVPQAGFGPLELRGILRTEIGALVGLSASWKAVLIVVSEEVGLSLVPLTPFARGFSEQLGWCNQHTAALADEVYLVVAGISIRLKPQ</sequence>
<evidence type="ECO:0000256" key="5">
    <source>
        <dbReference type="ARBA" id="ARBA00004692"/>
    </source>
</evidence>
<keyword evidence="14" id="KW-0067">ATP-binding</keyword>
<keyword evidence="20" id="KW-0548">Nucleotidyltransferase</keyword>
<dbReference type="InterPro" id="IPR003203">
    <property type="entry name" value="CobU/CobP"/>
</dbReference>
<evidence type="ECO:0000256" key="9">
    <source>
        <dbReference type="ARBA" id="ARBA00012523"/>
    </source>
</evidence>
<keyword evidence="15 19" id="KW-0342">GTP-binding</keyword>
<evidence type="ECO:0000256" key="19">
    <source>
        <dbReference type="PIRSR" id="PIRSR006135-2"/>
    </source>
</evidence>
<feature type="binding site" evidence="19">
    <location>
        <position position="98"/>
    </location>
    <ligand>
        <name>GTP</name>
        <dbReference type="ChEBI" id="CHEBI:37565"/>
    </ligand>
</feature>
<evidence type="ECO:0000256" key="17">
    <source>
        <dbReference type="ARBA" id="ARBA00030571"/>
    </source>
</evidence>
<dbReference type="PANTHER" id="PTHR34848:SF1">
    <property type="entry name" value="BIFUNCTIONAL ADENOSYLCOBALAMIN BIOSYNTHESIS PROTEIN COBU"/>
    <property type="match status" value="1"/>
</dbReference>
<evidence type="ECO:0000256" key="14">
    <source>
        <dbReference type="ARBA" id="ARBA00022840"/>
    </source>
</evidence>
<accession>A0A564ZG54</accession>
<name>A0A564ZG54_9BACT</name>
<dbReference type="Gene3D" id="3.40.50.300">
    <property type="entry name" value="P-loop containing nucleotide triphosphate hydrolases"/>
    <property type="match status" value="1"/>
</dbReference>
<feature type="active site" description="GMP-histidine intermediate" evidence="18">
    <location>
        <position position="65"/>
    </location>
</feature>
<reference evidence="20 21" key="1">
    <citation type="submission" date="2019-07" db="EMBL/GenBank/DDBJ databases">
        <authorList>
            <person name="Cremers G."/>
        </authorList>
    </citation>
    <scope>NUCLEOTIDE SEQUENCE [LARGE SCALE GENOMIC DNA]</scope>
</reference>
<dbReference type="InterPro" id="IPR027417">
    <property type="entry name" value="P-loop_NTPase"/>
</dbReference>
<dbReference type="GO" id="GO:0005525">
    <property type="term" value="F:GTP binding"/>
    <property type="evidence" value="ECO:0007669"/>
    <property type="project" value="UniProtKB-KW"/>
</dbReference>
<keyword evidence="21" id="KW-1185">Reference proteome</keyword>
<evidence type="ECO:0000256" key="1">
    <source>
        <dbReference type="ARBA" id="ARBA00000312"/>
    </source>
</evidence>
<dbReference type="SUPFAM" id="SSF52540">
    <property type="entry name" value="P-loop containing nucleoside triphosphate hydrolases"/>
    <property type="match status" value="1"/>
</dbReference>
<feature type="binding site" evidence="19">
    <location>
        <begin position="49"/>
        <end position="51"/>
    </location>
    <ligand>
        <name>GTP</name>
        <dbReference type="ChEBI" id="CHEBI:37565"/>
    </ligand>
</feature>
<evidence type="ECO:0000313" key="20">
    <source>
        <dbReference type="EMBL" id="VUZ84299.1"/>
    </source>
</evidence>